<dbReference type="EMBL" id="JABBGG010000007">
    <property type="protein sequence ID" value="NML62018.1"/>
    <property type="molecule type" value="Genomic_DNA"/>
</dbReference>
<organism evidence="4 5">
    <name type="scientific">Massilia polaris</name>
    <dbReference type="NCBI Taxonomy" id="2728846"/>
    <lineage>
        <taxon>Bacteria</taxon>
        <taxon>Pseudomonadati</taxon>
        <taxon>Pseudomonadota</taxon>
        <taxon>Betaproteobacteria</taxon>
        <taxon>Burkholderiales</taxon>
        <taxon>Oxalobacteraceae</taxon>
        <taxon>Telluria group</taxon>
        <taxon>Massilia</taxon>
    </lineage>
</organism>
<dbReference type="Proteomes" id="UP000583752">
    <property type="component" value="Unassembled WGS sequence"/>
</dbReference>
<sequence>MNKDQVKGKAKEVGGKIQQKVGEVVGSSEQQLKGMKNQAEGNIQQKAGDVKEAAKDIAKDRGNR</sequence>
<proteinExistence type="inferred from homology"/>
<evidence type="ECO:0000313" key="5">
    <source>
        <dbReference type="Proteomes" id="UP000583752"/>
    </source>
</evidence>
<protein>
    <submittedName>
        <fullName evidence="4">CsbD family protein</fullName>
    </submittedName>
</protein>
<dbReference type="RefSeq" id="WP_169466561.1">
    <property type="nucleotide sequence ID" value="NZ_JABBGG010000007.1"/>
</dbReference>
<evidence type="ECO:0000256" key="1">
    <source>
        <dbReference type="ARBA" id="ARBA00009129"/>
    </source>
</evidence>
<evidence type="ECO:0000313" key="4">
    <source>
        <dbReference type="EMBL" id="NML62018.1"/>
    </source>
</evidence>
<evidence type="ECO:0000259" key="3">
    <source>
        <dbReference type="Pfam" id="PF05532"/>
    </source>
</evidence>
<dbReference type="AlphaFoldDB" id="A0A848HTL0"/>
<feature type="region of interest" description="Disordered" evidence="2">
    <location>
        <begin position="1"/>
        <end position="64"/>
    </location>
</feature>
<dbReference type="SUPFAM" id="SSF69047">
    <property type="entry name" value="Hypothetical protein YjbJ"/>
    <property type="match status" value="1"/>
</dbReference>
<comment type="similarity">
    <text evidence="1">Belongs to the UPF0337 (CsbD) family.</text>
</comment>
<reference evidence="4 5" key="1">
    <citation type="submission" date="2020-04" db="EMBL/GenBank/DDBJ databases">
        <title>Massilia sp. RP-1-19 isolated from soil.</title>
        <authorList>
            <person name="Dahal R.H."/>
        </authorList>
    </citation>
    <scope>NUCLEOTIDE SEQUENCE [LARGE SCALE GENOMIC DNA]</scope>
    <source>
        <strain evidence="4 5">RP-1-19</strain>
    </source>
</reference>
<gene>
    <name evidence="4" type="ORF">HHL21_13220</name>
</gene>
<dbReference type="Pfam" id="PF05532">
    <property type="entry name" value="CsbD"/>
    <property type="match status" value="1"/>
</dbReference>
<comment type="caution">
    <text evidence="4">The sequence shown here is derived from an EMBL/GenBank/DDBJ whole genome shotgun (WGS) entry which is preliminary data.</text>
</comment>
<accession>A0A848HTL0</accession>
<dbReference type="InterPro" id="IPR008462">
    <property type="entry name" value="CsbD"/>
</dbReference>
<evidence type="ECO:0000256" key="2">
    <source>
        <dbReference type="SAM" id="MobiDB-lite"/>
    </source>
</evidence>
<feature type="compositionally biased region" description="Basic and acidic residues" evidence="2">
    <location>
        <begin position="1"/>
        <end position="14"/>
    </location>
</feature>
<dbReference type="Gene3D" id="1.10.1470.10">
    <property type="entry name" value="YjbJ"/>
    <property type="match status" value="1"/>
</dbReference>
<feature type="compositionally biased region" description="Basic and acidic residues" evidence="2">
    <location>
        <begin position="48"/>
        <end position="64"/>
    </location>
</feature>
<dbReference type="InterPro" id="IPR036629">
    <property type="entry name" value="YjbJ_sf"/>
</dbReference>
<feature type="domain" description="CsbD-like" evidence="3">
    <location>
        <begin position="4"/>
        <end position="56"/>
    </location>
</feature>
<name>A0A848HTL0_9BURK</name>
<keyword evidence="5" id="KW-1185">Reference proteome</keyword>